<dbReference type="Proteomes" id="UP000838756">
    <property type="component" value="Unassembled WGS sequence"/>
</dbReference>
<protein>
    <submittedName>
        <fullName evidence="4">Jg595 protein</fullName>
    </submittedName>
</protein>
<gene>
    <name evidence="4" type="primary">jg595</name>
    <name evidence="4" type="ORF">PAEG_LOCUS5432</name>
</gene>
<evidence type="ECO:0000256" key="2">
    <source>
        <dbReference type="ARBA" id="ARBA00023054"/>
    </source>
</evidence>
<evidence type="ECO:0000313" key="5">
    <source>
        <dbReference type="Proteomes" id="UP000838756"/>
    </source>
</evidence>
<dbReference type="AlphaFoldDB" id="A0A8S4QQ28"/>
<proteinExistence type="inferred from homology"/>
<feature type="non-terminal residue" evidence="4">
    <location>
        <position position="1"/>
    </location>
</feature>
<evidence type="ECO:0000256" key="1">
    <source>
        <dbReference type="ARBA" id="ARBA00010061"/>
    </source>
</evidence>
<dbReference type="GO" id="GO:0005794">
    <property type="term" value="C:Golgi apparatus"/>
    <property type="evidence" value="ECO:0007669"/>
    <property type="project" value="TreeGrafter"/>
</dbReference>
<dbReference type="GO" id="GO:0072393">
    <property type="term" value="P:microtubule anchoring at microtubule organizing center"/>
    <property type="evidence" value="ECO:0007669"/>
    <property type="project" value="TreeGrafter"/>
</dbReference>
<organism evidence="4 5">
    <name type="scientific">Pararge aegeria aegeria</name>
    <dbReference type="NCBI Taxonomy" id="348720"/>
    <lineage>
        <taxon>Eukaryota</taxon>
        <taxon>Metazoa</taxon>
        <taxon>Ecdysozoa</taxon>
        <taxon>Arthropoda</taxon>
        <taxon>Hexapoda</taxon>
        <taxon>Insecta</taxon>
        <taxon>Pterygota</taxon>
        <taxon>Neoptera</taxon>
        <taxon>Endopterygota</taxon>
        <taxon>Lepidoptera</taxon>
        <taxon>Glossata</taxon>
        <taxon>Ditrysia</taxon>
        <taxon>Papilionoidea</taxon>
        <taxon>Nymphalidae</taxon>
        <taxon>Satyrinae</taxon>
        <taxon>Satyrini</taxon>
        <taxon>Parargina</taxon>
        <taxon>Pararge</taxon>
    </lineage>
</organism>
<evidence type="ECO:0000256" key="3">
    <source>
        <dbReference type="SAM" id="Coils"/>
    </source>
</evidence>
<dbReference type="GO" id="GO:0005829">
    <property type="term" value="C:cytosol"/>
    <property type="evidence" value="ECO:0007669"/>
    <property type="project" value="TreeGrafter"/>
</dbReference>
<feature type="coiled-coil region" evidence="3">
    <location>
        <begin position="10"/>
        <end position="72"/>
    </location>
</feature>
<dbReference type="PANTHER" id="PTHR31233:SF6">
    <property type="entry name" value="PROTEIN BICAUDAL D"/>
    <property type="match status" value="1"/>
</dbReference>
<accession>A0A8S4QQ28</accession>
<dbReference type="PANTHER" id="PTHR31233">
    <property type="entry name" value="BICAUDAL D FAMILY MEMBER"/>
    <property type="match status" value="1"/>
</dbReference>
<evidence type="ECO:0000313" key="4">
    <source>
        <dbReference type="EMBL" id="CAH2217544.1"/>
    </source>
</evidence>
<dbReference type="GO" id="GO:0070840">
    <property type="term" value="F:dynein complex binding"/>
    <property type="evidence" value="ECO:0007669"/>
    <property type="project" value="InterPro"/>
</dbReference>
<dbReference type="GO" id="GO:0070507">
    <property type="term" value="P:regulation of microtubule cytoskeleton organization"/>
    <property type="evidence" value="ECO:0007669"/>
    <property type="project" value="TreeGrafter"/>
</dbReference>
<reference evidence="4" key="1">
    <citation type="submission" date="2022-03" db="EMBL/GenBank/DDBJ databases">
        <authorList>
            <person name="Lindestad O."/>
        </authorList>
    </citation>
    <scope>NUCLEOTIDE SEQUENCE</scope>
</reference>
<sequence>MAGTADNVSISELKAEIERLSRELDQASSEKIQSAQLGLVLLEEKSSLQLRCDELESLYENTKHELDITQEALMKLDSTQKVTTQSGIDQENALLNESAAMESSLTLQIIELEGETKQ</sequence>
<comment type="caution">
    <text evidence="4">The sequence shown here is derived from an EMBL/GenBank/DDBJ whole genome shotgun (WGS) entry which is preliminary data.</text>
</comment>
<keyword evidence="2 3" id="KW-0175">Coiled coil</keyword>
<comment type="similarity">
    <text evidence="1">Belongs to the BicD family.</text>
</comment>
<dbReference type="EMBL" id="CAKXAJ010018250">
    <property type="protein sequence ID" value="CAH2217544.1"/>
    <property type="molecule type" value="Genomic_DNA"/>
</dbReference>
<dbReference type="GO" id="GO:0034452">
    <property type="term" value="F:dynactin binding"/>
    <property type="evidence" value="ECO:0007669"/>
    <property type="project" value="TreeGrafter"/>
</dbReference>
<dbReference type="OrthoDB" id="10069295at2759"/>
<keyword evidence="5" id="KW-1185">Reference proteome</keyword>
<dbReference type="InterPro" id="IPR018477">
    <property type="entry name" value="BICD"/>
</dbReference>
<name>A0A8S4QQ28_9NEOP</name>
<dbReference type="GO" id="GO:0008093">
    <property type="term" value="F:cytoskeletal anchor activity"/>
    <property type="evidence" value="ECO:0007669"/>
    <property type="project" value="InterPro"/>
</dbReference>